<dbReference type="CDD" id="cd11613">
    <property type="entry name" value="SAF_AH_GD"/>
    <property type="match status" value="1"/>
</dbReference>
<evidence type="ECO:0000313" key="3">
    <source>
        <dbReference type="EMBL" id="SUZ88286.1"/>
    </source>
</evidence>
<name>A0A381R975_9ZZZZ</name>
<dbReference type="AlphaFoldDB" id="A0A381R975"/>
<evidence type="ECO:0000256" key="1">
    <source>
        <dbReference type="ARBA" id="ARBA00023239"/>
    </source>
</evidence>
<dbReference type="InterPro" id="IPR013974">
    <property type="entry name" value="SAF"/>
</dbReference>
<dbReference type="Gene3D" id="2.30.130.110">
    <property type="match status" value="1"/>
</dbReference>
<organism evidence="3">
    <name type="scientific">marine metagenome</name>
    <dbReference type="NCBI Taxonomy" id="408172"/>
    <lineage>
        <taxon>unclassified sequences</taxon>
        <taxon>metagenomes</taxon>
        <taxon>ecological metagenomes</taxon>
    </lineage>
</organism>
<dbReference type="GO" id="GO:0016829">
    <property type="term" value="F:lyase activity"/>
    <property type="evidence" value="ECO:0007669"/>
    <property type="project" value="UniProtKB-KW"/>
</dbReference>
<keyword evidence="1" id="KW-0456">Lyase</keyword>
<dbReference type="InterPro" id="IPR044144">
    <property type="entry name" value="SAF_UxaA/GarD"/>
</dbReference>
<feature type="domain" description="SAF" evidence="2">
    <location>
        <begin position="13"/>
        <end position="90"/>
    </location>
</feature>
<sequence length="94" mass="10276">METHFIAHDAADTVGVVVVEKVLAGQEATGWIMETDETVTIKALVEVPLGHKLALADIKNEDTIIKYGNDIGRAVSDIPKGGYVHVHNVKTKRW</sequence>
<evidence type="ECO:0000259" key="2">
    <source>
        <dbReference type="SMART" id="SM00858"/>
    </source>
</evidence>
<dbReference type="EMBL" id="UINC01001763">
    <property type="protein sequence ID" value="SUZ88286.1"/>
    <property type="molecule type" value="Genomic_DNA"/>
</dbReference>
<gene>
    <name evidence="3" type="ORF">METZ01_LOCUS41140</name>
</gene>
<protein>
    <recommendedName>
        <fullName evidence="2">SAF domain-containing protein</fullName>
    </recommendedName>
</protein>
<dbReference type="SMART" id="SM00858">
    <property type="entry name" value="SAF"/>
    <property type="match status" value="1"/>
</dbReference>
<reference evidence="3" key="1">
    <citation type="submission" date="2018-05" db="EMBL/GenBank/DDBJ databases">
        <authorList>
            <person name="Lanie J.A."/>
            <person name="Ng W.-L."/>
            <person name="Kazmierczak K.M."/>
            <person name="Andrzejewski T.M."/>
            <person name="Davidsen T.M."/>
            <person name="Wayne K.J."/>
            <person name="Tettelin H."/>
            <person name="Glass J.I."/>
            <person name="Rusch D."/>
            <person name="Podicherti R."/>
            <person name="Tsui H.-C.T."/>
            <person name="Winkler M.E."/>
        </authorList>
    </citation>
    <scope>NUCLEOTIDE SEQUENCE</scope>
</reference>
<proteinExistence type="predicted"/>
<accession>A0A381R975</accession>